<dbReference type="CDD" id="cd02513">
    <property type="entry name" value="CMP-NeuAc_Synthase"/>
    <property type="match status" value="1"/>
</dbReference>
<proteinExistence type="predicted"/>
<reference evidence="1 2" key="1">
    <citation type="submission" date="2017-04" db="EMBL/GenBank/DDBJ databases">
        <authorList>
            <person name="Afonso C.L."/>
            <person name="Miller P.J."/>
            <person name="Scott M.A."/>
            <person name="Spackman E."/>
            <person name="Goraichik I."/>
            <person name="Dimitrov K.M."/>
            <person name="Suarez D.L."/>
            <person name="Swayne D.E."/>
        </authorList>
    </citation>
    <scope>NUCLEOTIDE SEQUENCE [LARGE SCALE GENOMIC DNA]</scope>
    <source>
        <strain evidence="1 2">DSM 12555</strain>
    </source>
</reference>
<protein>
    <submittedName>
        <fullName evidence="1">CMP-N,N'-diacetyllegionaminic acid synthase</fullName>
    </submittedName>
</protein>
<dbReference type="STRING" id="1121291.SAMN02745134_01812"/>
<dbReference type="Proteomes" id="UP000192468">
    <property type="component" value="Unassembled WGS sequence"/>
</dbReference>
<organism evidence="1 2">
    <name type="scientific">Clostridium acidisoli DSM 12555</name>
    <dbReference type="NCBI Taxonomy" id="1121291"/>
    <lineage>
        <taxon>Bacteria</taxon>
        <taxon>Bacillati</taxon>
        <taxon>Bacillota</taxon>
        <taxon>Clostridia</taxon>
        <taxon>Eubacteriales</taxon>
        <taxon>Clostridiaceae</taxon>
        <taxon>Clostridium</taxon>
    </lineage>
</organism>
<dbReference type="RefSeq" id="WP_084115319.1">
    <property type="nucleotide sequence ID" value="NZ_FWXH01000005.1"/>
</dbReference>
<dbReference type="SUPFAM" id="SSF53448">
    <property type="entry name" value="Nucleotide-diphospho-sugar transferases"/>
    <property type="match status" value="1"/>
</dbReference>
<gene>
    <name evidence="1" type="ORF">SAMN02745134_01812</name>
</gene>
<dbReference type="OrthoDB" id="9805604at2"/>
<evidence type="ECO:0000313" key="1">
    <source>
        <dbReference type="EMBL" id="SMC23218.1"/>
    </source>
</evidence>
<keyword evidence="2" id="KW-1185">Reference proteome</keyword>
<dbReference type="InterPro" id="IPR050793">
    <property type="entry name" value="CMP-NeuNAc_synthase"/>
</dbReference>
<dbReference type="PANTHER" id="PTHR21485:SF6">
    <property type="entry name" value="N-ACYLNEURAMINATE CYTIDYLYLTRANSFERASE-RELATED"/>
    <property type="match status" value="1"/>
</dbReference>
<sequence>MINGKTILVIIPARGGSKGVPRKNIKKLSGKPLIAYTIEEAKKSKYIDRVVVSTEDSEIAQVSKKFGAEVPYLRPAELSQDNSPTIDCIIHMINWLNDKQGYIPNYVCLLQCTSPLRTFEDIDGTIKKAIDLNFDGAVSICEAEVNPYWSNVFDGDQLKYFIEEGKEITRRQDLPPIYTVNGAVYVIKTSVLLEKETFETDNITGYVMNNKSSVDIDTEIDFKLAELLMKECEENHA</sequence>
<dbReference type="EMBL" id="FWXH01000005">
    <property type="protein sequence ID" value="SMC23218.1"/>
    <property type="molecule type" value="Genomic_DNA"/>
</dbReference>
<accession>A0A1W1XI85</accession>
<dbReference type="GO" id="GO:0008781">
    <property type="term" value="F:N-acylneuraminate cytidylyltransferase activity"/>
    <property type="evidence" value="ECO:0007669"/>
    <property type="project" value="TreeGrafter"/>
</dbReference>
<evidence type="ECO:0000313" key="2">
    <source>
        <dbReference type="Proteomes" id="UP000192468"/>
    </source>
</evidence>
<name>A0A1W1XI85_9CLOT</name>
<dbReference type="Gene3D" id="3.90.550.10">
    <property type="entry name" value="Spore Coat Polysaccharide Biosynthesis Protein SpsA, Chain A"/>
    <property type="match status" value="1"/>
</dbReference>
<dbReference type="Pfam" id="PF02348">
    <property type="entry name" value="CTP_transf_3"/>
    <property type="match status" value="1"/>
</dbReference>
<dbReference type="PANTHER" id="PTHR21485">
    <property type="entry name" value="HAD SUPERFAMILY MEMBERS CMAS AND KDSC"/>
    <property type="match status" value="1"/>
</dbReference>
<dbReference type="AlphaFoldDB" id="A0A1W1XI85"/>
<dbReference type="InterPro" id="IPR003329">
    <property type="entry name" value="Cytidylyl_trans"/>
</dbReference>
<dbReference type="InterPro" id="IPR029044">
    <property type="entry name" value="Nucleotide-diphossugar_trans"/>
</dbReference>